<dbReference type="EMBL" id="JABBGA010000013">
    <property type="protein sequence ID" value="NML27275.1"/>
    <property type="molecule type" value="Genomic_DNA"/>
</dbReference>
<evidence type="ECO:0000256" key="1">
    <source>
        <dbReference type="SAM" id="SignalP"/>
    </source>
</evidence>
<reference evidence="3 4" key="1">
    <citation type="submission" date="2020-04" db="EMBL/GenBank/DDBJ databases">
        <title>Zoogloea sp. G-4-1-14 isolated from soil.</title>
        <authorList>
            <person name="Dahal R.H."/>
        </authorList>
    </citation>
    <scope>NUCLEOTIDE SEQUENCE [LARGE SCALE GENOMIC DNA]</scope>
    <source>
        <strain evidence="3 4">G-4-1-14</strain>
    </source>
</reference>
<feature type="signal peptide" evidence="1">
    <location>
        <begin position="1"/>
        <end position="19"/>
    </location>
</feature>
<accession>A0A848G8Q0</accession>
<keyword evidence="4" id="KW-1185">Reference proteome</keyword>
<dbReference type="RefSeq" id="WP_169146803.1">
    <property type="nucleotide sequence ID" value="NZ_JABBGA010000013.1"/>
</dbReference>
<organism evidence="3 4">
    <name type="scientific">Zoogloea dura</name>
    <dbReference type="NCBI Taxonomy" id="2728840"/>
    <lineage>
        <taxon>Bacteria</taxon>
        <taxon>Pseudomonadati</taxon>
        <taxon>Pseudomonadota</taxon>
        <taxon>Betaproteobacteria</taxon>
        <taxon>Rhodocyclales</taxon>
        <taxon>Zoogloeaceae</taxon>
        <taxon>Zoogloea</taxon>
    </lineage>
</organism>
<evidence type="ECO:0000259" key="2">
    <source>
        <dbReference type="Pfam" id="PF07589"/>
    </source>
</evidence>
<dbReference type="AlphaFoldDB" id="A0A848G8Q0"/>
<comment type="caution">
    <text evidence="3">The sequence shown here is derived from an EMBL/GenBank/DDBJ whole genome shotgun (WGS) entry which is preliminary data.</text>
</comment>
<evidence type="ECO:0000313" key="3">
    <source>
        <dbReference type="EMBL" id="NML27275.1"/>
    </source>
</evidence>
<dbReference type="Pfam" id="PF07589">
    <property type="entry name" value="PEP-CTERM"/>
    <property type="match status" value="1"/>
</dbReference>
<sequence length="211" mass="21909">MKKHLITLALTLSAGAAHAGANIIDEFNINQGPLTQSAPGAAITDNLAGVRTLSVEQLSSDFGAGDSRARVINGVFLVSNDSGVDSEVKVIWNVAPFSIPAGSSDLSFLFKVLASDGNPTNVDITLDGNSIFSQAIPGNTVNQDVEFSVSSSIGSGGVLEMTLNGVPGWDLTIDAFGVSWKDPTTTTVPEPASMALVGLGMMGMMALRRRR</sequence>
<evidence type="ECO:0000313" key="4">
    <source>
        <dbReference type="Proteomes" id="UP000580043"/>
    </source>
</evidence>
<dbReference type="Proteomes" id="UP000580043">
    <property type="component" value="Unassembled WGS sequence"/>
</dbReference>
<dbReference type="NCBIfam" id="TIGR02595">
    <property type="entry name" value="PEP_CTERM"/>
    <property type="match status" value="1"/>
</dbReference>
<proteinExistence type="predicted"/>
<gene>
    <name evidence="3" type="ORF">HHL15_16095</name>
</gene>
<feature type="domain" description="Ice-binding protein C-terminal" evidence="2">
    <location>
        <begin position="187"/>
        <end position="210"/>
    </location>
</feature>
<protein>
    <submittedName>
        <fullName evidence="3">PEP-CTERM sorting domain-containing protein</fullName>
    </submittedName>
</protein>
<dbReference type="InterPro" id="IPR013424">
    <property type="entry name" value="Ice-binding_C"/>
</dbReference>
<name>A0A848G8Q0_9RHOO</name>
<feature type="chain" id="PRO_5032579381" evidence="1">
    <location>
        <begin position="20"/>
        <end position="211"/>
    </location>
</feature>
<keyword evidence="1" id="KW-0732">Signal</keyword>